<evidence type="ECO:0000313" key="14">
    <source>
        <dbReference type="RefSeq" id="XP_013777683.1"/>
    </source>
</evidence>
<feature type="region of interest" description="Disordered" evidence="10">
    <location>
        <begin position="2112"/>
        <end position="2274"/>
    </location>
</feature>
<feature type="compositionally biased region" description="Polar residues" evidence="10">
    <location>
        <begin position="2371"/>
        <end position="2380"/>
    </location>
</feature>
<dbReference type="CDD" id="cd00176">
    <property type="entry name" value="SPEC"/>
    <property type="match status" value="8"/>
</dbReference>
<sequence>MTTDIAVGIRWDPLMQQDMEDFEYDGGNSSSRLFERSRIKALAGERESVQKKTFCKWVNSHLIRANCKIIDLYTDMRDGKLLMKLLEILSGERLPRPTKGKMRIHCLENVDKALQFLRDQRVHLENLGSHDVVDGNARLTLGLIWTIILRFQIQDITIEQVDSQETKSAKDALLLWCQMKTAGYPNVNIRNFTTSWRDGLAFNALIHKHRPDLVQYERLSRSNAIYNLNNAFTVAEDKLGLTRLLDPEDVFVDCPDEKSIITYVVTFYHYFSKMKAETVQGRRIGKVVGEAMENERMINQYETLTSDLLQWIEQTIEALSDRQFANSLTGVQQQLTSFNTYRTVEKPPKFVEKGNLEVLLFTLQSKMRANNQKPYFPKEGKMISDINKAWESLERAEHERELALREELIRQEKLEQLAARFDRKAGMRETWLSENQRLVSQDNFGFDLASVEAAAKKHEAIETDIYAYEERVQAVVSVAKELESENYNDIERINARKDNVLRLWNYLLELLRARRTRLELSLSVQQAFQEMIYILDSMEEIKARLLTDDYGKHLLGVEDLLQKHSLIEADINVLGERVKTVIQHADNYISQEFEGYQACSPQIIQEREQQLEAAYSELVQLALDRRSKLEESRKLWQFYWDVTDEESWIKEKEQILSQGDIGHDLTTVQLLISKNKALEDEILVHEQHLYEIMKVGEDLIQAGHFGAENIRERIDSVQNMWKNLKDLLAARIKRLEEAISYHQFFADADDIDTWMLDTLRLVSSEDVGRDEANVQSLLKKHKDVTDDLKNFANTIDSLHQQASSLGEQDREAPEVLERLASIDRRYKDLLELARLRKQRLLDALSLYKLFNEADGVEQWIDEKEKMLHTMVMSQDMEDIEVMKHRFEGFEQEMNTNASRVAVVNQLARQLLHVEHPNSDEILSRQNRLNERWAALRELAEGKREEINFAHGVQTFHIECRETTTWIEEKTKILQATEELGNDLTGIMTLQRRLSGMERDLAAIQAKLDSLEQEAEKIEKEQPEEAEIIRGRIAQIKNVWEQLTHLLRDRDSKLEEAGDLHRFLRDLDYFQTWLTKTQTDVASEDIPSSLAEAESLLSHHQQIKEEINNYTDDFNQMIEYGDQVTKDQTDPQYMFLRERLRALQDGWTELLQMWENRLQLLSQNLNLQLFLRDAKQAEVLLNQQEHYLSKDESPANLEQAENFIKRHEAFLTTMEANDEKISAVVQFAEKLCDEGHVAADKIHKKAENINERRNANHQRASKQMDKLKDQLELNQFLQDCDEFSNWMQEKFITAQDETYRSAKTVHSKWTRHQAFEAEVASNKPQLEKLEEAGQALIVEKPDMKDIIEPRLEELAQQFETLGRTTKEKGEKLFDANRQVLYEQTCDDIDGWITDLENQVLTAETGQDLTSVNIILQKQQMVETQMAVKSKQVSELQKQAEHLVKMDPDKGGDIQEKKVYVQDRFQRLEAPLQERKSQLLKKKEAYQFRRDVEDEKLWVQEKIPLALSAEYGNSLFSVQMLKKKYQSLRTEIDNHEPRIMNVCGNGQKLIEEGHEAAEEFQKLIEELLDLWQKLINAMDIRRNKLEESEKAHQYYFDASEAEVWMSEQELYMMVDDRGKDEISAQNLMKKHETLENAVEDYAVTVKQLGDVAKQLIAESHPDSDQLAIRQSQIDKLYAGLKDLASERRGKLDEALKLFSLNREVDDLMQWIAEKEVVAGSQELGQDYDHVTMLRERFKIFARDTEHIGNERVTEFNQSADNLINLGHSDSATIAEWKDTLNEAWADLLELIDTRTQMLAASWQLQRFFHDCKDVYGRIVEKQNAISDELGRDAVSVSNLQRKHASFEHDLQTIEIAVTQIKDESENLQASYAGEKAQEIIGRESEVVNAWQKLLTMCQNKRVKLADTGDLFRFLNMVRDLMLWMEDIVRQMNTTEKPRDVSGVELLMNNHQSLKAEIDAREDNLSVCINLGKELLARSHYASSEIKEKLLALTNQRNTMMERWEERWEHLQLILEVYQFARDAAIAESWLVAQEPYLLSQELGMTIDEVEQLIKKHESFEKSAAAQEERFAALERLTTLELREQEQEHHIIDQVEHRRAYRALDDHMRHSGYYESFELKEQKQKEEREEEAERKRQEELAEKAVEEPEPAVEEPDAAPVKEEAEVSPVEEKEKEIIGEKEAVVETKAEAVAETFPQVITGSQSAPSTPFSEKEKKKRRSLPRSPFSSWRKKKNSSVNETDAGYPKKEHLSPAEEGVQFEGMLARKHEWESTTKKASNRSWEKIYMVLQGRSLFTYKDQKHFKQEPENYFHGEPPIDLEGGGAEVATDYTKKKHVFRLKLPGGAEYLFQAKDDDEMNEWLQKLQVNIGERESSAGPSRSQTLPAKSEGEKKEEHKKRGFFTLKKNY</sequence>
<evidence type="ECO:0000256" key="9">
    <source>
        <dbReference type="SAM" id="Coils"/>
    </source>
</evidence>
<dbReference type="CDD" id="cd21248">
    <property type="entry name" value="CH_SPTB_like_rpt2"/>
    <property type="match status" value="1"/>
</dbReference>
<dbReference type="InterPro" id="IPR011993">
    <property type="entry name" value="PH-like_dom_sf"/>
</dbReference>
<evidence type="ECO:0000256" key="8">
    <source>
        <dbReference type="PIRNR" id="PIRNR002297"/>
    </source>
</evidence>
<keyword evidence="4 8" id="KW-0963">Cytoplasm</keyword>
<feature type="domain" description="Calponin-homology (CH)" evidence="12">
    <location>
        <begin position="48"/>
        <end position="152"/>
    </location>
</feature>
<dbReference type="Proteomes" id="UP000694941">
    <property type="component" value="Unplaced"/>
</dbReference>
<feature type="coiled-coil region" evidence="9">
    <location>
        <begin position="986"/>
        <end position="1027"/>
    </location>
</feature>
<dbReference type="Pfam" id="PF15410">
    <property type="entry name" value="PH_9"/>
    <property type="match status" value="1"/>
</dbReference>
<dbReference type="PROSITE" id="PS50021">
    <property type="entry name" value="CH"/>
    <property type="match status" value="2"/>
</dbReference>
<comment type="subcellular location">
    <subcellularLocation>
        <location evidence="1">Cytoplasm</location>
        <location evidence="1">Cytoskeleton</location>
    </subcellularLocation>
</comment>
<dbReference type="Gene3D" id="1.10.418.10">
    <property type="entry name" value="Calponin-like domain"/>
    <property type="match status" value="2"/>
</dbReference>
<comment type="similarity">
    <text evidence="2 8">Belongs to the spectrin family.</text>
</comment>
<reference evidence="14 15" key="1">
    <citation type="submission" date="2025-05" db="UniProtKB">
        <authorList>
            <consortium name="RefSeq"/>
        </authorList>
    </citation>
    <scope>IDENTIFICATION</scope>
    <source>
        <tissue evidence="14 15">Muscle</tissue>
    </source>
</reference>
<dbReference type="InterPro" id="IPR016343">
    <property type="entry name" value="Spectrin_bsu"/>
</dbReference>
<evidence type="ECO:0000256" key="7">
    <source>
        <dbReference type="ARBA" id="ARBA00023212"/>
    </source>
</evidence>
<accession>A0ABM1B9R1</accession>
<dbReference type="RefSeq" id="XP_022245250.1">
    <property type="nucleotide sequence ID" value="XM_022389542.1"/>
</dbReference>
<feature type="region of interest" description="Disordered" evidence="10">
    <location>
        <begin position="2365"/>
        <end position="2403"/>
    </location>
</feature>
<dbReference type="GeneID" id="106462325"/>
<protein>
    <recommendedName>
        <fullName evidence="8">Spectrin beta chain</fullName>
    </recommendedName>
</protein>
<evidence type="ECO:0000313" key="15">
    <source>
        <dbReference type="RefSeq" id="XP_022245250.1"/>
    </source>
</evidence>
<evidence type="ECO:0000259" key="12">
    <source>
        <dbReference type="PROSITE" id="PS50021"/>
    </source>
</evidence>
<proteinExistence type="inferred from homology"/>
<dbReference type="InterPro" id="IPR001849">
    <property type="entry name" value="PH_domain"/>
</dbReference>
<dbReference type="PROSITE" id="PS00020">
    <property type="entry name" value="ACTININ_2"/>
    <property type="match status" value="1"/>
</dbReference>
<dbReference type="InterPro" id="IPR001605">
    <property type="entry name" value="PH_dom-spectrin-type"/>
</dbReference>
<keyword evidence="9" id="KW-0175">Coiled coil</keyword>
<dbReference type="Gene3D" id="1.20.58.60">
    <property type="match status" value="13"/>
</dbReference>
<evidence type="ECO:0000256" key="4">
    <source>
        <dbReference type="ARBA" id="ARBA00022490"/>
    </source>
</evidence>
<dbReference type="PROSITE" id="PS50003">
    <property type="entry name" value="PH_DOMAIN"/>
    <property type="match status" value="1"/>
</dbReference>
<feature type="compositionally biased region" description="Polar residues" evidence="10">
    <location>
        <begin position="2194"/>
        <end position="2207"/>
    </location>
</feature>
<feature type="coiled-coil region" evidence="9">
    <location>
        <begin position="2047"/>
        <end position="2074"/>
    </location>
</feature>
<dbReference type="CDD" id="cd10571">
    <property type="entry name" value="PH_beta_spectrin"/>
    <property type="match status" value="1"/>
</dbReference>
<dbReference type="PIRSF" id="PIRSF002297">
    <property type="entry name" value="Spectrin_beta_subunit"/>
    <property type="match status" value="1"/>
</dbReference>
<dbReference type="Pfam" id="PF00307">
    <property type="entry name" value="CH"/>
    <property type="match status" value="2"/>
</dbReference>
<dbReference type="PROSITE" id="PS00019">
    <property type="entry name" value="ACTININ_1"/>
    <property type="match status" value="1"/>
</dbReference>
<dbReference type="SUPFAM" id="SSF47576">
    <property type="entry name" value="Calponin-homology domain, CH-domain"/>
    <property type="match status" value="1"/>
</dbReference>
<feature type="domain" description="PH" evidence="11">
    <location>
        <begin position="2253"/>
        <end position="2365"/>
    </location>
</feature>
<keyword evidence="13" id="KW-1185">Reference proteome</keyword>
<feature type="compositionally biased region" description="Basic and acidic residues" evidence="10">
    <location>
        <begin position="2156"/>
        <end position="2187"/>
    </location>
</feature>
<feature type="compositionally biased region" description="Basic and acidic residues" evidence="10">
    <location>
        <begin position="2114"/>
        <end position="2143"/>
    </location>
</feature>
<dbReference type="Gene3D" id="2.30.29.30">
    <property type="entry name" value="Pleckstrin-homology domain (PH domain)/Phosphotyrosine-binding domain (PTB)"/>
    <property type="match status" value="1"/>
</dbReference>
<dbReference type="SUPFAM" id="SSF46966">
    <property type="entry name" value="Spectrin repeat"/>
    <property type="match status" value="12"/>
</dbReference>
<dbReference type="SMART" id="SM00150">
    <property type="entry name" value="SPEC"/>
    <property type="match status" value="17"/>
</dbReference>
<dbReference type="SMART" id="SM00233">
    <property type="entry name" value="PH"/>
    <property type="match status" value="1"/>
</dbReference>
<name>A0ABM1B9R1_LIMPO</name>
<dbReference type="Pfam" id="PF00435">
    <property type="entry name" value="Spectrin"/>
    <property type="match status" value="17"/>
</dbReference>
<dbReference type="InterPro" id="IPR018159">
    <property type="entry name" value="Spectrin/alpha-actinin"/>
</dbReference>
<evidence type="ECO:0000256" key="1">
    <source>
        <dbReference type="ARBA" id="ARBA00004245"/>
    </source>
</evidence>
<dbReference type="CDD" id="cd21246">
    <property type="entry name" value="CH_SPTB-like_rpt1"/>
    <property type="match status" value="1"/>
</dbReference>
<dbReference type="InterPro" id="IPR041681">
    <property type="entry name" value="PH_9"/>
</dbReference>
<evidence type="ECO:0000313" key="13">
    <source>
        <dbReference type="Proteomes" id="UP000694941"/>
    </source>
</evidence>
<keyword evidence="5" id="KW-0677">Repeat</keyword>
<evidence type="ECO:0000256" key="10">
    <source>
        <dbReference type="SAM" id="MobiDB-lite"/>
    </source>
</evidence>
<feature type="compositionally biased region" description="Acidic residues" evidence="10">
    <location>
        <begin position="2144"/>
        <end position="2153"/>
    </location>
</feature>
<keyword evidence="7 8" id="KW-0206">Cytoskeleton</keyword>
<dbReference type="PRINTS" id="PR00683">
    <property type="entry name" value="SPECTRINPH"/>
</dbReference>
<keyword evidence="6 8" id="KW-0009">Actin-binding</keyword>
<evidence type="ECO:0000256" key="2">
    <source>
        <dbReference type="ARBA" id="ARBA00006826"/>
    </source>
</evidence>
<organism evidence="13 14">
    <name type="scientific">Limulus polyphemus</name>
    <name type="common">Atlantic horseshoe crab</name>
    <dbReference type="NCBI Taxonomy" id="6850"/>
    <lineage>
        <taxon>Eukaryota</taxon>
        <taxon>Metazoa</taxon>
        <taxon>Ecdysozoa</taxon>
        <taxon>Arthropoda</taxon>
        <taxon>Chelicerata</taxon>
        <taxon>Merostomata</taxon>
        <taxon>Xiphosura</taxon>
        <taxon>Limulidae</taxon>
        <taxon>Limulus</taxon>
    </lineage>
</organism>
<feature type="domain" description="Calponin-homology (CH)" evidence="12">
    <location>
        <begin position="167"/>
        <end position="272"/>
    </location>
</feature>
<dbReference type="InterPro" id="IPR002017">
    <property type="entry name" value="Spectrin_repeat"/>
</dbReference>
<dbReference type="InterPro" id="IPR001715">
    <property type="entry name" value="CH_dom"/>
</dbReference>
<dbReference type="SUPFAM" id="SSF50729">
    <property type="entry name" value="PH domain-like"/>
    <property type="match status" value="1"/>
</dbReference>
<dbReference type="PANTHER" id="PTHR11915">
    <property type="entry name" value="SPECTRIN/FILAMIN RELATED CYTOSKELETAL PROTEIN"/>
    <property type="match status" value="1"/>
</dbReference>
<dbReference type="InterPro" id="IPR001589">
    <property type="entry name" value="Actinin_actin-bd_CS"/>
</dbReference>
<keyword evidence="3 8" id="KW-0117">Actin capping</keyword>
<feature type="compositionally biased region" description="Basic and acidic residues" evidence="10">
    <location>
        <begin position="2260"/>
        <end position="2270"/>
    </location>
</feature>
<gene>
    <name evidence="14 15" type="primary">LOC106462325</name>
</gene>
<evidence type="ECO:0000256" key="3">
    <source>
        <dbReference type="ARBA" id="ARBA00022467"/>
    </source>
</evidence>
<evidence type="ECO:0000259" key="11">
    <source>
        <dbReference type="PROSITE" id="PS50003"/>
    </source>
</evidence>
<evidence type="ECO:0000256" key="5">
    <source>
        <dbReference type="ARBA" id="ARBA00022737"/>
    </source>
</evidence>
<evidence type="ECO:0000256" key="6">
    <source>
        <dbReference type="ARBA" id="ARBA00023203"/>
    </source>
</evidence>
<dbReference type="RefSeq" id="XP_013777683.1">
    <property type="nucleotide sequence ID" value="XM_013922229.2"/>
</dbReference>
<dbReference type="SMART" id="SM00033">
    <property type="entry name" value="CH"/>
    <property type="match status" value="2"/>
</dbReference>
<dbReference type="InterPro" id="IPR036872">
    <property type="entry name" value="CH_dom_sf"/>
</dbReference>